<evidence type="ECO:0000313" key="3">
    <source>
        <dbReference type="Proteomes" id="UP000799757"/>
    </source>
</evidence>
<accession>A0A6A6XA28</accession>
<feature type="region of interest" description="Disordered" evidence="1">
    <location>
        <begin position="51"/>
        <end position="74"/>
    </location>
</feature>
<name>A0A6A6XA28_9PLEO</name>
<dbReference type="OrthoDB" id="3780845at2759"/>
<proteinExistence type="predicted"/>
<organism evidence="2 3">
    <name type="scientific">Melanomma pulvis-pyrius CBS 109.77</name>
    <dbReference type="NCBI Taxonomy" id="1314802"/>
    <lineage>
        <taxon>Eukaryota</taxon>
        <taxon>Fungi</taxon>
        <taxon>Dikarya</taxon>
        <taxon>Ascomycota</taxon>
        <taxon>Pezizomycotina</taxon>
        <taxon>Dothideomycetes</taxon>
        <taxon>Pleosporomycetidae</taxon>
        <taxon>Pleosporales</taxon>
        <taxon>Melanommataceae</taxon>
        <taxon>Melanomma</taxon>
    </lineage>
</organism>
<sequence>MARIAPFHAKRPRRASLRRIGIPDGRDLLAVYFWWVRQRYYRASAEMAPRDDEDSVRSTLGDWEPLSPLPPPVKPEARFSMLDFEGVGGQFD</sequence>
<dbReference type="AlphaFoldDB" id="A0A6A6XA28"/>
<reference evidence="2" key="1">
    <citation type="journal article" date="2020" name="Stud. Mycol.">
        <title>101 Dothideomycetes genomes: a test case for predicting lifestyles and emergence of pathogens.</title>
        <authorList>
            <person name="Haridas S."/>
            <person name="Albert R."/>
            <person name="Binder M."/>
            <person name="Bloem J."/>
            <person name="Labutti K."/>
            <person name="Salamov A."/>
            <person name="Andreopoulos B."/>
            <person name="Baker S."/>
            <person name="Barry K."/>
            <person name="Bills G."/>
            <person name="Bluhm B."/>
            <person name="Cannon C."/>
            <person name="Castanera R."/>
            <person name="Culley D."/>
            <person name="Daum C."/>
            <person name="Ezra D."/>
            <person name="Gonzalez J."/>
            <person name="Henrissat B."/>
            <person name="Kuo A."/>
            <person name="Liang C."/>
            <person name="Lipzen A."/>
            <person name="Lutzoni F."/>
            <person name="Magnuson J."/>
            <person name="Mondo S."/>
            <person name="Nolan M."/>
            <person name="Ohm R."/>
            <person name="Pangilinan J."/>
            <person name="Park H.-J."/>
            <person name="Ramirez L."/>
            <person name="Alfaro M."/>
            <person name="Sun H."/>
            <person name="Tritt A."/>
            <person name="Yoshinaga Y."/>
            <person name="Zwiers L.-H."/>
            <person name="Turgeon B."/>
            <person name="Goodwin S."/>
            <person name="Spatafora J."/>
            <person name="Crous P."/>
            <person name="Grigoriev I."/>
        </authorList>
    </citation>
    <scope>NUCLEOTIDE SEQUENCE</scope>
    <source>
        <strain evidence="2">CBS 109.77</strain>
    </source>
</reference>
<dbReference type="EMBL" id="MU001934">
    <property type="protein sequence ID" value="KAF2793279.1"/>
    <property type="molecule type" value="Genomic_DNA"/>
</dbReference>
<evidence type="ECO:0000313" key="2">
    <source>
        <dbReference type="EMBL" id="KAF2793279.1"/>
    </source>
</evidence>
<dbReference type="Proteomes" id="UP000799757">
    <property type="component" value="Unassembled WGS sequence"/>
</dbReference>
<protein>
    <submittedName>
        <fullName evidence="2">Uncharacterized protein</fullName>
    </submittedName>
</protein>
<gene>
    <name evidence="2" type="ORF">K505DRAFT_362121</name>
</gene>
<evidence type="ECO:0000256" key="1">
    <source>
        <dbReference type="SAM" id="MobiDB-lite"/>
    </source>
</evidence>
<keyword evidence="3" id="KW-1185">Reference proteome</keyword>